<dbReference type="InterPro" id="IPR000515">
    <property type="entry name" value="MetI-like"/>
</dbReference>
<keyword evidence="4 7" id="KW-0812">Transmembrane</keyword>
<accession>A0A949PMI1</accession>
<dbReference type="PANTHER" id="PTHR43386">
    <property type="entry name" value="OLIGOPEPTIDE TRANSPORT SYSTEM PERMEASE PROTEIN APPC"/>
    <property type="match status" value="1"/>
</dbReference>
<evidence type="ECO:0000256" key="4">
    <source>
        <dbReference type="ARBA" id="ARBA00022692"/>
    </source>
</evidence>
<evidence type="ECO:0000259" key="8">
    <source>
        <dbReference type="PROSITE" id="PS50928"/>
    </source>
</evidence>
<keyword evidence="10" id="KW-1185">Reference proteome</keyword>
<sequence>MKKRKKTSRLLAAIGFGGIAFFVFVAIFANFLAPHPISEVVGSVWQGPSREALLGTDNIGRDLLSRVIWGTRLTLSIAAAATILAFLIGVPLGFLAALTGGWPDQFLSRANDLLMAIPTLIFALVVLAVLPKSVFVLIAVMAVLEATRVFRVSRAIASDIVVLDYIEIARLRGESKGWIIFNEILPNTLSPLLAEFGLRFVFAILFLSTLSFLGLGVQPPVADWGSLVKENKDGLMFGVFAALIPGTTIALLAISVNFVVDWILQRTSSLKRGARQDG</sequence>
<evidence type="ECO:0000256" key="3">
    <source>
        <dbReference type="ARBA" id="ARBA00022448"/>
    </source>
</evidence>
<comment type="subcellular location">
    <subcellularLocation>
        <location evidence="1 7">Cell membrane</location>
        <topology evidence="1 7">Multi-pass membrane protein</topology>
    </subcellularLocation>
</comment>
<dbReference type="PROSITE" id="PS50928">
    <property type="entry name" value="ABC_TM1"/>
    <property type="match status" value="1"/>
</dbReference>
<evidence type="ECO:0000256" key="1">
    <source>
        <dbReference type="ARBA" id="ARBA00004651"/>
    </source>
</evidence>
<organism evidence="9 10">
    <name type="scientific">Falsochrobactrum tianjinense</name>
    <dbReference type="NCBI Taxonomy" id="2706015"/>
    <lineage>
        <taxon>Bacteria</taxon>
        <taxon>Pseudomonadati</taxon>
        <taxon>Pseudomonadota</taxon>
        <taxon>Alphaproteobacteria</taxon>
        <taxon>Hyphomicrobiales</taxon>
        <taxon>Brucellaceae</taxon>
        <taxon>Falsochrobactrum</taxon>
    </lineage>
</organism>
<dbReference type="PANTHER" id="PTHR43386:SF25">
    <property type="entry name" value="PEPTIDE ABC TRANSPORTER PERMEASE PROTEIN"/>
    <property type="match status" value="1"/>
</dbReference>
<evidence type="ECO:0000256" key="5">
    <source>
        <dbReference type="ARBA" id="ARBA00022989"/>
    </source>
</evidence>
<gene>
    <name evidence="9" type="ORF">KUG47_07660</name>
</gene>
<evidence type="ECO:0000256" key="6">
    <source>
        <dbReference type="ARBA" id="ARBA00023136"/>
    </source>
</evidence>
<feature type="transmembrane region" description="Helical" evidence="7">
    <location>
        <begin position="12"/>
        <end position="33"/>
    </location>
</feature>
<dbReference type="CDD" id="cd06261">
    <property type="entry name" value="TM_PBP2"/>
    <property type="match status" value="1"/>
</dbReference>
<evidence type="ECO:0000256" key="7">
    <source>
        <dbReference type="RuleBase" id="RU363032"/>
    </source>
</evidence>
<feature type="transmembrane region" description="Helical" evidence="7">
    <location>
        <begin position="235"/>
        <end position="264"/>
    </location>
</feature>
<feature type="transmembrane region" description="Helical" evidence="7">
    <location>
        <begin position="110"/>
        <end position="128"/>
    </location>
</feature>
<dbReference type="AlphaFoldDB" id="A0A949PMI1"/>
<comment type="similarity">
    <text evidence="2 7">Belongs to the binding-protein-dependent transport system permease family.</text>
</comment>
<protein>
    <submittedName>
        <fullName evidence="9">ABC transporter permease</fullName>
    </submittedName>
</protein>
<dbReference type="Pfam" id="PF00528">
    <property type="entry name" value="BPD_transp_1"/>
    <property type="match status" value="1"/>
</dbReference>
<dbReference type="InterPro" id="IPR050366">
    <property type="entry name" value="BP-dependent_transpt_permease"/>
</dbReference>
<keyword evidence="3 7" id="KW-0813">Transport</keyword>
<dbReference type="GO" id="GO:0005886">
    <property type="term" value="C:plasma membrane"/>
    <property type="evidence" value="ECO:0007669"/>
    <property type="project" value="UniProtKB-SubCell"/>
</dbReference>
<dbReference type="RefSeq" id="WP_217677345.1">
    <property type="nucleotide sequence ID" value="NZ_JAHRVA010000002.1"/>
</dbReference>
<proteinExistence type="inferred from homology"/>
<evidence type="ECO:0000313" key="10">
    <source>
        <dbReference type="Proteomes" id="UP000752297"/>
    </source>
</evidence>
<evidence type="ECO:0000256" key="2">
    <source>
        <dbReference type="ARBA" id="ARBA00009306"/>
    </source>
</evidence>
<dbReference type="GO" id="GO:0055085">
    <property type="term" value="P:transmembrane transport"/>
    <property type="evidence" value="ECO:0007669"/>
    <property type="project" value="InterPro"/>
</dbReference>
<dbReference type="EMBL" id="JAHRVA010000002">
    <property type="protein sequence ID" value="MBV2143372.1"/>
    <property type="molecule type" value="Genomic_DNA"/>
</dbReference>
<feature type="transmembrane region" description="Helical" evidence="7">
    <location>
        <begin position="196"/>
        <end position="215"/>
    </location>
</feature>
<feature type="domain" description="ABC transmembrane type-1" evidence="8">
    <location>
        <begin position="71"/>
        <end position="260"/>
    </location>
</feature>
<name>A0A949PMI1_9HYPH</name>
<keyword evidence="6 7" id="KW-0472">Membrane</keyword>
<reference evidence="9 10" key="1">
    <citation type="submission" date="2021-06" db="EMBL/GenBank/DDBJ databases">
        <title>Falsochrobactrum tianjin sp.nov., a new petroleum-degrading bacteria isolated from oily soils.</title>
        <authorList>
            <person name="Chen G."/>
            <person name="Chen H."/>
            <person name="Tian J."/>
            <person name="Qing J."/>
            <person name="Zhong L."/>
            <person name="Ma W."/>
            <person name="Song Y."/>
            <person name="Cui X."/>
            <person name="Yan B."/>
        </authorList>
    </citation>
    <scope>NUCLEOTIDE SEQUENCE [LARGE SCALE GENOMIC DNA]</scope>
    <source>
        <strain evidence="9 10">TDYN1</strain>
    </source>
</reference>
<comment type="caution">
    <text evidence="9">The sequence shown here is derived from an EMBL/GenBank/DDBJ whole genome shotgun (WGS) entry which is preliminary data.</text>
</comment>
<evidence type="ECO:0000313" key="9">
    <source>
        <dbReference type="EMBL" id="MBV2143372.1"/>
    </source>
</evidence>
<feature type="transmembrane region" description="Helical" evidence="7">
    <location>
        <begin position="73"/>
        <end position="98"/>
    </location>
</feature>
<keyword evidence="5 7" id="KW-1133">Transmembrane helix</keyword>
<dbReference type="Proteomes" id="UP000752297">
    <property type="component" value="Unassembled WGS sequence"/>
</dbReference>